<keyword evidence="3" id="KW-0732">Signal</keyword>
<dbReference type="PROSITE" id="PS51257">
    <property type="entry name" value="PROKAR_LIPOPROTEIN"/>
    <property type="match status" value="1"/>
</dbReference>
<feature type="compositionally biased region" description="Low complexity" evidence="2">
    <location>
        <begin position="777"/>
        <end position="798"/>
    </location>
</feature>
<feature type="compositionally biased region" description="Polar residues" evidence="2">
    <location>
        <begin position="805"/>
        <end position="827"/>
    </location>
</feature>
<sequence>MKFKKIILLGLSALSSISLFGIAASCNETKQKSGQADKESVTVNSSLKQAQVEFNDKIAKLDAYIKTNLETIPDYKNALVSKKTELVNLSQQAKENEAKLKELSKLVDTNIAKFDKLLLVKNQIESDSYSALNVDLLKPELKPEISGTKTVYSSDASDLVSPSIQLSDELVEVISNEEPIVVDLVTQAKSSSDEQTATKAQESIDAGKIKVQKKFIIRQKEFPQIKKEVTKTYEIEGYLTKQKVEEILETAVNNLTVELNNKSKLEIAESKDPRYTSKAAKVLNGNYSEESLAKAVRVLGMDDRFDVGVVAVDTDVKNGKVWLKPFVALKGEKNGFRKFKHKPNTDHGDVRRSSFVFDQLPKLDIAPAGYAELFNLRDIISVSDEKILSQLSKTSMNDVAFSEITTDILTKSLVLKSNTLKTQANDYSMELPSTFLQDIKATVTDVKLIRTKIKNSEQPGPIALIYTVSISTEKVPGNIYLGKKSAILKDLATEQKTATFSQKLDSYVPKDTDQPTTPSSRPSTGTSDNNEVAPANAEEYKQPFVFAKVTKGNKQYDGAKQFDSISKTIKTKDKNIKDKGLLQLYKESTKTIAGLGITSGGNEPNNLIISFKQGIDSSKLVSTATPKNNNKNTIYFEGVFEPETKTIKIKFKTKFTGDQVFEQALVFETLSNSSNNISNEPQADSSTTSDDVNKTTTHVENSTNKPQANTEPSSSDVRTSESTAQPNTPENNNASREGATTNSDTTNSSGATGATESTPSPEKQVSDSPAETREQAEPSATTSPENTSPSTTDTNTSTDTHENSVATEQPQGDQPQESSSTPDENVNSVDKFMESVDLSKAFKKLDSVTTEQIEDFIKSGGKYYKEPTEKSSIVHVARSKKDIGKLRTVTTKKDKKTIKAIIFAELSEIMKGYFVTTDNSVESIKGIKSGDPITNAKVKYNAETKTISLTAKVYKYEGNGLADNWKNAVELSDKEYTFTIKLA</sequence>
<keyword evidence="1" id="KW-0175">Coiled coil</keyword>
<evidence type="ECO:0000313" key="4">
    <source>
        <dbReference type="EMBL" id="QDF64732.1"/>
    </source>
</evidence>
<name>A0A4Y6I5W5_9MOLU</name>
<protein>
    <recommendedName>
        <fullName evidence="6">Variable surface lipoprotein</fullName>
    </recommendedName>
</protein>
<evidence type="ECO:0000256" key="3">
    <source>
        <dbReference type="SAM" id="SignalP"/>
    </source>
</evidence>
<proteinExistence type="predicted"/>
<feature type="signal peptide" evidence="3">
    <location>
        <begin position="1"/>
        <end position="23"/>
    </location>
</feature>
<feature type="coiled-coil region" evidence="1">
    <location>
        <begin position="79"/>
        <end position="106"/>
    </location>
</feature>
<accession>A0A4Y6I5W5</accession>
<evidence type="ECO:0000256" key="1">
    <source>
        <dbReference type="SAM" id="Coils"/>
    </source>
</evidence>
<feature type="chain" id="PRO_5021392040" description="Variable surface lipoprotein" evidence="3">
    <location>
        <begin position="24"/>
        <end position="983"/>
    </location>
</feature>
<evidence type="ECO:0000313" key="5">
    <source>
        <dbReference type="Proteomes" id="UP000315201"/>
    </source>
</evidence>
<gene>
    <name evidence="4" type="ORF">FIV53_00090</name>
</gene>
<feature type="region of interest" description="Disordered" evidence="2">
    <location>
        <begin position="673"/>
        <end position="827"/>
    </location>
</feature>
<dbReference type="EMBL" id="CP041147">
    <property type="protein sequence ID" value="QDF64732.1"/>
    <property type="molecule type" value="Genomic_DNA"/>
</dbReference>
<keyword evidence="5" id="KW-1185">Reference proteome</keyword>
<dbReference type="Proteomes" id="UP000315201">
    <property type="component" value="Chromosome"/>
</dbReference>
<reference evidence="4 5" key="1">
    <citation type="submission" date="2019-06" db="EMBL/GenBank/DDBJ databases">
        <title>Mycoplasma nasistruthionis sp. nov. str Ms03.</title>
        <authorList>
            <person name="Botes A."/>
        </authorList>
    </citation>
    <scope>NUCLEOTIDE SEQUENCE [LARGE SCALE GENOMIC DNA]</scope>
    <source>
        <strain evidence="4 5">Ms03</strain>
    </source>
</reference>
<dbReference type="RefSeq" id="WP_208664803.1">
    <property type="nucleotide sequence ID" value="NZ_CP041147.1"/>
</dbReference>
<evidence type="ECO:0008006" key="6">
    <source>
        <dbReference type="Google" id="ProtNLM"/>
    </source>
</evidence>
<feature type="compositionally biased region" description="Polar residues" evidence="2">
    <location>
        <begin position="673"/>
        <end position="769"/>
    </location>
</feature>
<feature type="compositionally biased region" description="Low complexity" evidence="2">
    <location>
        <begin position="514"/>
        <end position="528"/>
    </location>
</feature>
<evidence type="ECO:0000256" key="2">
    <source>
        <dbReference type="SAM" id="MobiDB-lite"/>
    </source>
</evidence>
<feature type="region of interest" description="Disordered" evidence="2">
    <location>
        <begin position="502"/>
        <end position="537"/>
    </location>
</feature>
<dbReference type="AlphaFoldDB" id="A0A4Y6I5W5"/>
<organism evidence="4 5">
    <name type="scientific">Mycoplasma nasistruthionis</name>
    <dbReference type="NCBI Taxonomy" id="353852"/>
    <lineage>
        <taxon>Bacteria</taxon>
        <taxon>Bacillati</taxon>
        <taxon>Mycoplasmatota</taxon>
        <taxon>Mollicutes</taxon>
        <taxon>Mycoplasmataceae</taxon>
        <taxon>Mycoplasma</taxon>
    </lineage>
</organism>